<keyword evidence="1" id="KW-0732">Signal</keyword>
<dbReference type="Proteomes" id="UP000092461">
    <property type="component" value="Unassembled WGS sequence"/>
</dbReference>
<dbReference type="EnsemblMetazoa" id="LLOJ007580-RA">
    <property type="protein sequence ID" value="LLOJ007580-PA"/>
    <property type="gene ID" value="LLOJ007580"/>
</dbReference>
<feature type="chain" id="PRO_5008406081" description="Secreted protein" evidence="1">
    <location>
        <begin position="33"/>
        <end position="100"/>
    </location>
</feature>
<evidence type="ECO:0000256" key="1">
    <source>
        <dbReference type="SAM" id="SignalP"/>
    </source>
</evidence>
<sequence>MGYMQRDKQGVCGPSAHLEVFRMLLAITWCCGASSWAGNCYEEIAEGAVVEIRAEPVGTFGVGSSCNLAPSAVSHIPILVAISLMSPFVVACVDTLNILS</sequence>
<proteinExistence type="predicted"/>
<dbReference type="EMBL" id="AJWK01025252">
    <property type="status" value="NOT_ANNOTATED_CDS"/>
    <property type="molecule type" value="Genomic_DNA"/>
</dbReference>
<dbReference type="VEuPathDB" id="VectorBase:LLOJ007580"/>
<protein>
    <recommendedName>
        <fullName evidence="4">Secreted protein</fullName>
    </recommendedName>
</protein>
<name>A0A1B0CRT2_LUTLO</name>
<evidence type="ECO:0008006" key="4">
    <source>
        <dbReference type="Google" id="ProtNLM"/>
    </source>
</evidence>
<evidence type="ECO:0000313" key="2">
    <source>
        <dbReference type="EnsemblMetazoa" id="LLOJ007580-PA"/>
    </source>
</evidence>
<organism evidence="2 3">
    <name type="scientific">Lutzomyia longipalpis</name>
    <name type="common">Sand fly</name>
    <dbReference type="NCBI Taxonomy" id="7200"/>
    <lineage>
        <taxon>Eukaryota</taxon>
        <taxon>Metazoa</taxon>
        <taxon>Ecdysozoa</taxon>
        <taxon>Arthropoda</taxon>
        <taxon>Hexapoda</taxon>
        <taxon>Insecta</taxon>
        <taxon>Pterygota</taxon>
        <taxon>Neoptera</taxon>
        <taxon>Endopterygota</taxon>
        <taxon>Diptera</taxon>
        <taxon>Nematocera</taxon>
        <taxon>Psychodoidea</taxon>
        <taxon>Psychodidae</taxon>
        <taxon>Lutzomyia</taxon>
        <taxon>Lutzomyia</taxon>
    </lineage>
</organism>
<keyword evidence="3" id="KW-1185">Reference proteome</keyword>
<accession>A0A1B0CRT2</accession>
<feature type="signal peptide" evidence="1">
    <location>
        <begin position="1"/>
        <end position="32"/>
    </location>
</feature>
<evidence type="ECO:0000313" key="3">
    <source>
        <dbReference type="Proteomes" id="UP000092461"/>
    </source>
</evidence>
<reference evidence="2" key="1">
    <citation type="submission" date="2020-05" db="UniProtKB">
        <authorList>
            <consortium name="EnsemblMetazoa"/>
        </authorList>
    </citation>
    <scope>IDENTIFICATION</scope>
    <source>
        <strain evidence="2">Jacobina</strain>
    </source>
</reference>
<dbReference type="AlphaFoldDB" id="A0A1B0CRT2"/>